<evidence type="ECO:0000256" key="1">
    <source>
        <dbReference type="SAM" id="Phobius"/>
    </source>
</evidence>
<dbReference type="OrthoDB" id="9991317at2759"/>
<dbReference type="AlphaFoldDB" id="A0A267FQ27"/>
<name>A0A267FQ27_9PLAT</name>
<dbReference type="Proteomes" id="UP000215902">
    <property type="component" value="Unassembled WGS sequence"/>
</dbReference>
<feature type="transmembrane region" description="Helical" evidence="1">
    <location>
        <begin position="12"/>
        <end position="30"/>
    </location>
</feature>
<keyword evidence="1" id="KW-1133">Transmembrane helix</keyword>
<evidence type="ECO:0000313" key="3">
    <source>
        <dbReference type="Proteomes" id="UP000215902"/>
    </source>
</evidence>
<feature type="non-terminal residue" evidence="2">
    <location>
        <position position="1"/>
    </location>
</feature>
<gene>
    <name evidence="2" type="ORF">BOX15_Mlig016746g3</name>
</gene>
<keyword evidence="1" id="KW-0472">Membrane</keyword>
<comment type="caution">
    <text evidence="2">The sequence shown here is derived from an EMBL/GenBank/DDBJ whole genome shotgun (WGS) entry which is preliminary data.</text>
</comment>
<dbReference type="EMBL" id="NIVC01000860">
    <property type="protein sequence ID" value="PAA75833.1"/>
    <property type="molecule type" value="Genomic_DNA"/>
</dbReference>
<proteinExistence type="predicted"/>
<keyword evidence="1" id="KW-0812">Transmembrane</keyword>
<reference evidence="2 3" key="1">
    <citation type="submission" date="2017-06" db="EMBL/GenBank/DDBJ databases">
        <title>A platform for efficient transgenesis in Macrostomum lignano, a flatworm model organism for stem cell research.</title>
        <authorList>
            <person name="Berezikov E."/>
        </authorList>
    </citation>
    <scope>NUCLEOTIDE SEQUENCE [LARGE SCALE GENOMIC DNA]</scope>
    <source>
        <strain evidence="2">DV1</strain>
        <tissue evidence="2">Whole organism</tissue>
    </source>
</reference>
<protein>
    <submittedName>
        <fullName evidence="2">Uncharacterized protein</fullName>
    </submittedName>
</protein>
<evidence type="ECO:0000313" key="2">
    <source>
        <dbReference type="EMBL" id="PAA75833.1"/>
    </source>
</evidence>
<organism evidence="2 3">
    <name type="scientific">Macrostomum lignano</name>
    <dbReference type="NCBI Taxonomy" id="282301"/>
    <lineage>
        <taxon>Eukaryota</taxon>
        <taxon>Metazoa</taxon>
        <taxon>Spiralia</taxon>
        <taxon>Lophotrochozoa</taxon>
        <taxon>Platyhelminthes</taxon>
        <taxon>Rhabditophora</taxon>
        <taxon>Macrostomorpha</taxon>
        <taxon>Macrostomida</taxon>
        <taxon>Macrostomidae</taxon>
        <taxon>Macrostomum</taxon>
    </lineage>
</organism>
<keyword evidence="3" id="KW-1185">Reference proteome</keyword>
<accession>A0A267FQ27</accession>
<sequence length="419" mass="47876">NLVKFFICPKKVFKKFFSSFPLLYCLYYSIYQSADMCKITWAQLLLIILILQCVTVCFITLRSWHPSSDGKVQQHHPTASAEVTAETPYSDDFSASLSRVLQRQRSNSCLYTFNSSLQLPLLRLDSPAELDQKNRVQAAAAWLCSSVDVVFAASVRNAMRGLPSTAQQMQRLAKSFRSAAFVFVENDSSDGTRRFLANWRRNDSRVHLLGCGGTDAPCRMNISYSSGRAHHQGWSMRRSEAEKIERSVVMSALRNIYLRYIYRHFYQPDRETLLIVVDADITFHAWDLDAILQGLHYFRDRPTLQSVCAHTRHFIYGYDMCTLAFHPDKVFSEAPKESPVIKSFRTKSPPPGLPPVKVFGCFQAVTAYRLSHLAKNRIEYGPAHGESTCEHLTLSKQLTENYLDLNMKLSVFKQNEGNY</sequence>
<feature type="transmembrane region" description="Helical" evidence="1">
    <location>
        <begin position="42"/>
        <end position="61"/>
    </location>
</feature>